<proteinExistence type="predicted"/>
<protein>
    <submittedName>
        <fullName evidence="2">Uncharacterized protein</fullName>
    </submittedName>
</protein>
<name>A0A507CRM2_9FUNG</name>
<reference evidence="2 3" key="1">
    <citation type="journal article" date="2019" name="Sci. Rep.">
        <title>Comparative genomics of chytrid fungi reveal insights into the obligate biotrophic and pathogenic lifestyle of Synchytrium endobioticum.</title>
        <authorList>
            <person name="van de Vossenberg B.T.L.H."/>
            <person name="Warris S."/>
            <person name="Nguyen H.D.T."/>
            <person name="van Gent-Pelzer M.P.E."/>
            <person name="Joly D.L."/>
            <person name="van de Geest H.C."/>
            <person name="Bonants P.J.M."/>
            <person name="Smith D.S."/>
            <person name="Levesque C.A."/>
            <person name="van der Lee T.A.J."/>
        </authorList>
    </citation>
    <scope>NUCLEOTIDE SEQUENCE [LARGE SCALE GENOMIC DNA]</scope>
    <source>
        <strain evidence="2 3">MB42</strain>
    </source>
</reference>
<evidence type="ECO:0000313" key="3">
    <source>
        <dbReference type="Proteomes" id="UP000317494"/>
    </source>
</evidence>
<keyword evidence="3" id="KW-1185">Reference proteome</keyword>
<evidence type="ECO:0000256" key="1">
    <source>
        <dbReference type="SAM" id="MobiDB-lite"/>
    </source>
</evidence>
<accession>A0A507CRM2</accession>
<organism evidence="2 3">
    <name type="scientific">Synchytrium endobioticum</name>
    <dbReference type="NCBI Taxonomy" id="286115"/>
    <lineage>
        <taxon>Eukaryota</taxon>
        <taxon>Fungi</taxon>
        <taxon>Fungi incertae sedis</taxon>
        <taxon>Chytridiomycota</taxon>
        <taxon>Chytridiomycota incertae sedis</taxon>
        <taxon>Chytridiomycetes</taxon>
        <taxon>Synchytriales</taxon>
        <taxon>Synchytriaceae</taxon>
        <taxon>Synchytrium</taxon>
    </lineage>
</organism>
<feature type="region of interest" description="Disordered" evidence="1">
    <location>
        <begin position="534"/>
        <end position="579"/>
    </location>
</feature>
<feature type="compositionally biased region" description="Polar residues" evidence="1">
    <location>
        <begin position="536"/>
        <end position="561"/>
    </location>
</feature>
<evidence type="ECO:0000313" key="2">
    <source>
        <dbReference type="EMBL" id="TPX41822.1"/>
    </source>
</evidence>
<gene>
    <name evidence="2" type="ORF">SeMB42_g05393</name>
</gene>
<sequence>MSKLPAVEKKRQIEFVASASMAKHFIIVLLICQLLHHAFACPDDTDAMRKELTVAIRRVKLDYQNARLKDKADNWPNKNILPQDRKIIRIVLTTFRALQGTSWNVVETIVPLMIEHMMKPVVVSLTEADFQCPFEEMTQTNLEFRWEILDLVYYVLTDLIAVEPIEITESQVRPRWSQDLSELQRRMHEKHFGATPVINYSPDTPLKEIDWPSINMIMVAEIARGSKALESFKSSNETPVSSLTEAEILLRWSDHPVPQLVNDLYSKGQNCRAWAYERHFHILVAQRKEFITVACTRFLERFRESCDLRDTGLLEKMREEIDGYASTANDKMRGFYFEMRDCYDSLLTKSRSLVFQPREHVFSTIINLKAEMAAKEHQVEDAIAQIQNPDPFEFLRENTGVLPAAMQLLELVPPPDYECIRESPSMAFAAEYHLLLLWRCIQKLSLLLWFKNGYGSDVQQENFGVTTENVNAALTEIVAVAEYILEIFDAYVNFVRGQSLCYELSAEERQEVLGLIRQANYHVASAITDAQRDSHNVGTSVRPSGRSSIGSDWDTQSSAVSEGSHGRRGKTKPFYARLG</sequence>
<dbReference type="AlphaFoldDB" id="A0A507CRM2"/>
<comment type="caution">
    <text evidence="2">The sequence shown here is derived from an EMBL/GenBank/DDBJ whole genome shotgun (WGS) entry which is preliminary data.</text>
</comment>
<dbReference type="Proteomes" id="UP000317494">
    <property type="component" value="Unassembled WGS sequence"/>
</dbReference>
<dbReference type="VEuPathDB" id="FungiDB:SeMB42_g05393"/>
<dbReference type="EMBL" id="QEAN01000255">
    <property type="protein sequence ID" value="TPX41822.1"/>
    <property type="molecule type" value="Genomic_DNA"/>
</dbReference>